<accession>A0A7G3W8V3</accession>
<organism evidence="3">
    <name type="scientific">Rhizopus virus A</name>
    <dbReference type="NCBI Taxonomy" id="2592797"/>
    <lineage>
        <taxon>Viruses</taxon>
    </lineage>
</organism>
<sequence>MMIINNYDYFNVYKKHDIIESIIYTRRKNFEILYREDGNIRAGKGNFNKEKVIKDIENNFDNIFKYIFKYVNGKKLNLESKEGIIIYVDDKNSDYIDVGLEIDYEDKLVDKCYNLMNDDVKYKKFTSNPMNFDEVVVSCKNYDESIYNMNVKMNYLVKKSFTVPFPDMDKLDHISYKEVNQTLELFANKTSDPIVNRIIEAYLSQGGVKKYILKEDMNENFKKLQEDMNESVSIYYKAMYNCIKENKLDKKTLKHKDFEKIYPKSVDLLKNMNVNKKKYDDYKIKYSKTITTSAARLQIGSKKSTSADRNLLNHSYSHFNNRAVYLGWGNKEIDANDYNDCFRRVFDNLYKSSSLPLINIDLKQYSDFEGLNKMKKDFIKSFIYKDVLLGSKLSSLLRLIQNWATTLMNMSCKNEKGNIFHVDNLGFKNFLLIIRSGKSSLRTNSTWDFKMCYPVNDDIVSLDYGSRENSDTKFFMIDNVEYICTPWTKINIDLCKYYQTIGVSSILHNTIMLQRYHNYRLKTQKELLCDTSFSYLLSFSGKRNIETVLHNMRYLLFNLLSDYADYKKLLPDFCYYNYTVLHKYISDCIGKRLPSLFNQVSNLKNYDKEGLDGRIRRSEIYSLFDKYHKITNKNEFADFFYLSYNMRKGYYNQALEQKSNLVSVLEDLFNYKNNNKKQSEYACDILNSSYDKMFESDFNYDPKYCKYLGKLTSDYLLSISNKNQLDNMLYQVLNKQIDEMANNKGLRGWVKENFFNKKGYEIIYEFIEKIWIKEFPDDNLTLGNFVKRFPLIQAKLHQVEKEQRGGSREIYVLDLYTKAHQQIIEQYMKKICKLLPNEVISIPSNRRINYIHSRFHEKEVSKYDYVLNCSLDCRRWGPHSNTQKYIEFFKGMQGCLPDDFIKYCLRFFEIYENKKVLTRRYVYDTMINNEKYKDVIPFLKEDDMTIDGMYFELEYSFMMGIFNYLSSIVHAANQLSISNIVSKICVKYYNQPVSVICIAHSDDSQARFFGKDKDLLIKCFDVYEFLLKSANHILSTKKCNVNFLDINNQIGSNYLEFLSILYLGDEVVPMLSKFINSLEYYPTDKGYAADIGQCISKSIEVITYGGTLSEAYLMMKFMSHFIREFYNVANTNAFDNLPYWFLGPIDAHPISILLTGGDADVLRVIYNNPDGINKILYLINELGMDLEDTSGGLGLNWNLNVRASESIKNMRANADQNWVYSNVKSRDSKNNINWFKNQLFKSSFYLSLSGDSDINKLRRAITIRNTPSINTRKGLLTLEQFKEAIILVELNEEINLPEHNILKLMTLIHEKQVEQLRNISDGYIENMNPEAIKYSYKPTFLQLREDGLKTNLKINAGQMIVYRRYPEFIEYLGLNANYSRHTMFLEQLIISNNYNIDKLNDDQYMYILNRLLSKSTKQLYCYSSVPSRYRDIRDSNDLVDWMNYNCIFGYKMNFKRVNYEPIKRYMRLNSKDEDFIRFSITYMFLNSIKDDLGKKVKYKYDDKISDYKYIIKDNQNKLYFDHHIAGKTIDEINTVLIWTKPQQKYKGKYIGNGEAILKCDEAFIKIVFEEDSAKFIVDFEDESLTTTFSKETTDFIKSSIYDMIYKNDFTGLPSMYLDNTLVIGEKSSGNIGIGYPAEMLLVYGKIEFDFLNKDEFKDQVIIIDKDRKFKMKDSHMLLNFPYEGIYNKGVVLSKSIVPESIPETDLFVLDLISSTEGTVMRMDRKVVLDNFHQTSFYSCIFNNNFFKNYYSDNPIVESILDNSKYDEFIRDSVISKEELNDVIRDQGIMPALIPKELLNIYEDKQLTFKERKIISNLLGNSLDSDDPIKEIQDLKEKFSDSEVKMGLRVFKEKEDWWFEDLPPVLDEKAKYYLPLMDEILVLIDKCLKYIRENGNVRDKYTSEFSMDFLQILSIKSFARLNMFNKNELIMCNTIKDLLDKYDFNDEEKLESLFDDDFKWVPRVNLNAAYPFSTNAFRLLQVCSYKNIMPEVAIKTNDVPFPFYFRYSGLKRKRLDLLPKLNRFNLKVKKHNFTFFSHKVQRLLIPYNLLNGFYNYDFDHVNYDDIRDASIYNDEIEDEWIENVQDSELPEEPLENSNKINIGLELGRNYTNNLSTLTYLGRNFIYITDKNYKNNGKVPIKKWIGNLENINGNLKILNNLNIYTSSTKTMDFFMRNLRFQIDNKDEDVVNIYEDYMGMKGSDYEGANAFMKLSEVNDAVNKAEELRKKLKEKKDKEDDANEEKDPYLEKMKKFRDEILVELGYKEKDVQPTLSFNDLISEALKINMTEKSEKKSLRLFESSKKAIIKHDKQVLIKNVDVIAEVDAISPGLSNKLFGTRLYLTENSKNHLLLMLRLFNSTNKVITEANIPHKAFLDTFKVIIENCIVDNMADEQDFWNISYCIDYCINKFKVIENTEENIIQPQRVKLTKYLL</sequence>
<feature type="domain" description="RdRp catalytic" evidence="2">
    <location>
        <begin position="856"/>
        <end position="1040"/>
    </location>
</feature>
<dbReference type="GO" id="GO:0039694">
    <property type="term" value="P:viral RNA genome replication"/>
    <property type="evidence" value="ECO:0007669"/>
    <property type="project" value="InterPro"/>
</dbReference>
<dbReference type="EMBL" id="MK231071">
    <property type="protein sequence ID" value="QED42928.1"/>
    <property type="molecule type" value="Genomic_RNA"/>
</dbReference>
<dbReference type="GO" id="GO:0003968">
    <property type="term" value="F:RNA-directed RNA polymerase activity"/>
    <property type="evidence" value="ECO:0007669"/>
    <property type="project" value="InterPro"/>
</dbReference>
<feature type="coiled-coil region" evidence="1">
    <location>
        <begin position="2211"/>
        <end position="2241"/>
    </location>
</feature>
<name>A0A7G3W8V3_9VIRU</name>
<dbReference type="InterPro" id="IPR007099">
    <property type="entry name" value="RNA-dir_pol_NSvirus"/>
</dbReference>
<evidence type="ECO:0000259" key="2">
    <source>
        <dbReference type="PROSITE" id="PS50525"/>
    </source>
</evidence>
<dbReference type="PROSITE" id="PS50525">
    <property type="entry name" value="RDRP_SSRNA_NEG_SEG"/>
    <property type="match status" value="1"/>
</dbReference>
<protein>
    <submittedName>
        <fullName evidence="3">Putative RdRp</fullName>
    </submittedName>
</protein>
<proteinExistence type="predicted"/>
<keyword evidence="1" id="KW-0175">Coiled coil</keyword>
<evidence type="ECO:0000313" key="3">
    <source>
        <dbReference type="EMBL" id="QED42928.1"/>
    </source>
</evidence>
<reference evidence="3" key="1">
    <citation type="submission" date="2018-11" db="EMBL/GenBank/DDBJ databases">
        <authorList>
            <person name="Jo Y."/>
            <person name="Cho W.K."/>
        </authorList>
    </citation>
    <scope>NUCLEOTIDE SEQUENCE</scope>
    <source>
        <strain evidence="3">Won</strain>
    </source>
</reference>
<evidence type="ECO:0000256" key="1">
    <source>
        <dbReference type="SAM" id="Coils"/>
    </source>
</evidence>